<reference evidence="19" key="1">
    <citation type="submission" date="2025-08" db="UniProtKB">
        <authorList>
            <consortium name="RefSeq"/>
        </authorList>
    </citation>
    <scope>IDENTIFICATION</scope>
    <source>
        <tissue evidence="19">Spleen</tissue>
    </source>
</reference>
<dbReference type="InterPro" id="IPR003545">
    <property type="entry name" value="Telomerase_RT"/>
</dbReference>
<keyword evidence="5 15" id="KW-0158">Chromosome</keyword>
<comment type="catalytic activity">
    <reaction evidence="14 15">
        <text>DNA(n) + a 2'-deoxyribonucleoside 5'-triphosphate = DNA(n+1) + diphosphate</text>
        <dbReference type="Rhea" id="RHEA:22508"/>
        <dbReference type="Rhea" id="RHEA-COMP:17339"/>
        <dbReference type="Rhea" id="RHEA-COMP:17340"/>
        <dbReference type="ChEBI" id="CHEBI:33019"/>
        <dbReference type="ChEBI" id="CHEBI:61560"/>
        <dbReference type="ChEBI" id="CHEBI:173112"/>
        <dbReference type="EC" id="2.7.7.49"/>
    </reaction>
</comment>
<feature type="region of interest" description="Disordered" evidence="16">
    <location>
        <begin position="1103"/>
        <end position="1130"/>
    </location>
</feature>
<accession>A0A6J3R2B4</accession>
<evidence type="ECO:0000256" key="16">
    <source>
        <dbReference type="SAM" id="MobiDB-lite"/>
    </source>
</evidence>
<dbReference type="OrthoDB" id="289721at2759"/>
<dbReference type="EC" id="2.7.7.49" evidence="3 15"/>
<dbReference type="InterPro" id="IPR000477">
    <property type="entry name" value="RT_dom"/>
</dbReference>
<dbReference type="SMART" id="SM00975">
    <property type="entry name" value="Telomerase_RBD"/>
    <property type="match status" value="1"/>
</dbReference>
<sequence>MPRAPRCRAVRALLRDRYRQVLPLATFVRRLGPEDRRLVRRGDPVAFRALVAQCLVCVPWDAQPPPAAPSFRQVSCLKELVARVVQRLCERGARNVLAFGFALLDGARGGPPVAFTTSVRSYLPNTVTDTLRGSGAWGLLLRRVGDDVLTHLLARCALYLLVPPSCAYQVCGPPLYDLCTAAAARPTRRAGGTRSGLGLTRQARNGGDGEAGGPRELPAKGTRRRRGGAGGRPPPAKKQRHGLEPKRGTEGQAPGAHLGRAPGRSDSDPRVMTPTRAAAEAKSQEGNVPRTRRPFPLVGGEGGVRSPSWRPSHPQGEPGPRTWAETKQFLYCSGSKERLRRSFLLCSLPPSLAGAQRLVETIFLGSKPRPPGVPRRMRRLPARYWRMRPLFRELLENHVRCPYGALLRAHCPLPASTTPAGPGDQESPGVGARSGERPAATPEGDAGSRRLVQLLRQHSSPWQVYGLLRACLRRLVPAGLWGSRHNERRFLRNVKKLLSLGKHGKLSPQELTWKMKVQDCAWLRGSPGARCVPAAEHRLREAVLARFLCWLMGAYVVEVLRAFFYVTETTFQKNRLFFFRKRVWSQLQSVGIRQHLERVQLRELSEADVRRLQEDRPALPMSKLRFVPKPSGLRPIVNMGDVVGAGRSHRDRKVQHLTSQVKTLFAVLNYERLRRPGLLGASVLGMDDIYRAWQAFVLPLRARGPVAPLYFVKVDVAGAYDALPQDRLAEVIANVIRPHENSYCVRQYAVVQRTARGHVRKSFKRHVSTFTDLQPYMRQFVERLQAAGSLRDAVVIEQSCSLNEAGGSLFKLFLRLVHNHVVRIGGRSYVQCQGVPQGSILSTLLCSFCYGDMENELFPGIQRDGVLLRFVDDFLLVTPHLPRAKAFLRALVRGVPEYGCLANLQKTVVNFPVEDGGLGGAAPLQLPAHCLFPWCGLLLDTRTLEVRCDHSSYAGTSIRASLTFNQGFKPGRNMRRKLSAVLRLKCQGLFLDLQVNSLETVFTNVYKIFLLQAYRFHACVLQLPFNQPVGRNPSFFLRVISDTSSRCHALLRARNAAATAEMGRRGAFNLLAARRPLPRDWRVTWCSGASWWPSSPGALGACVSPGQGPQEAPGHPCPPQRGAPTAAARPTALASPLLGPASSGASPPERSHCSPCVCTSGLVLGVPDLSEVQAVRVSEVLGVTDFALRHVCLWRFLGEVEENVSVFRIPWCSCRVAPEMKWPVSPPPPPRPHSCHQPGGTPAGGHRLGPLVSPGRNAAAGPAEPQPLLVSPRDVTGGQGRLRPVSFRGRAVALPARLSTQASSSPRHLQLSSGGAADRSPSGLCRTVLVPPAGVGCFPLLRCPPQSRLHAGCLAV</sequence>
<dbReference type="CDD" id="cd01648">
    <property type="entry name" value="TERT"/>
    <property type="match status" value="1"/>
</dbReference>
<dbReference type="InterPro" id="IPR043502">
    <property type="entry name" value="DNA/RNA_pol_sf"/>
</dbReference>
<keyword evidence="12 15" id="KW-0539">Nucleus</keyword>
<dbReference type="GO" id="GO:0016605">
    <property type="term" value="C:PML body"/>
    <property type="evidence" value="ECO:0007669"/>
    <property type="project" value="UniProtKB-SubCell"/>
</dbReference>
<dbReference type="PANTHER" id="PTHR12066">
    <property type="entry name" value="TELOMERASE REVERSE TRANSCRIPTASE"/>
    <property type="match status" value="1"/>
</dbReference>
<keyword evidence="11 15" id="KW-0695">RNA-directed DNA polymerase</keyword>
<dbReference type="Pfam" id="PF00078">
    <property type="entry name" value="RVT_1"/>
    <property type="match status" value="1"/>
</dbReference>
<dbReference type="Proteomes" id="UP000245320">
    <property type="component" value="Chromosome 3"/>
</dbReference>
<evidence type="ECO:0000256" key="5">
    <source>
        <dbReference type="ARBA" id="ARBA00022454"/>
    </source>
</evidence>
<keyword evidence="10 15" id="KW-0779">Telomere</keyword>
<evidence type="ECO:0000313" key="18">
    <source>
        <dbReference type="Proteomes" id="UP000245320"/>
    </source>
</evidence>
<dbReference type="GO" id="GO:0000333">
    <property type="term" value="C:telomerase catalytic core complex"/>
    <property type="evidence" value="ECO:0007669"/>
    <property type="project" value="TreeGrafter"/>
</dbReference>
<comment type="function">
    <text evidence="15">Telomerase is a ribonucleoprotein enzyme essential for the replication of chromosome termini in most eukaryotes. Active in progenitor and cancer cells. Inactive, or very low activity, in normal somatic cells. Catalytic component of the teleromerase holoenzyme complex whose main activity is the elongation of telomeres by acting as a reverse transcriptase that adds simple sequence repeats to chromosome ends by copying a template sequence within the RNA component of the enzyme. Catalyzes the RNA-dependent extension of 3'-chromosomal termini with the 6-nucleotide telomeric repeat unit, 5'-TTAGGG-3'. The catalytic cycle involves primer binding, primer extension and release of product once the template boundary has been reached or nascent product translocation followed by further extension. More active on substrates containing 2 or 3 telomeric repeats. Telomerase activity is regulated by a number of factors including telomerase complex-associated proteins, chaperones and polypeptide modifiers. Modulates Wnt signaling. Plays important roles in aging and antiapoptosis.</text>
</comment>
<protein>
    <recommendedName>
        <fullName evidence="4 15">Telomerase reverse transcriptase</fullName>
        <ecNumber evidence="3 15">2.7.7.49</ecNumber>
    </recommendedName>
    <alternativeName>
        <fullName evidence="13 15">Telomerase catalytic subunit</fullName>
    </alternativeName>
</protein>
<dbReference type="InParanoid" id="A0A6J3R2B4"/>
<feature type="region of interest" description="Disordered" evidence="16">
    <location>
        <begin position="1298"/>
        <end position="1322"/>
    </location>
</feature>
<feature type="region of interest" description="Disordered" evidence="16">
    <location>
        <begin position="416"/>
        <end position="446"/>
    </location>
</feature>
<name>A0A6J3R2B4_TURTR</name>
<dbReference type="Pfam" id="PF12009">
    <property type="entry name" value="Telomerase_RBD"/>
    <property type="match status" value="1"/>
</dbReference>
<dbReference type="FunCoup" id="A0A6J3R2B4">
    <property type="interactions" value="161"/>
</dbReference>
<feature type="region of interest" description="Disordered" evidence="16">
    <location>
        <begin position="1225"/>
        <end position="1282"/>
    </location>
</feature>
<dbReference type="CTD" id="7015"/>
<gene>
    <name evidence="19" type="primary">TERT</name>
</gene>
<evidence type="ECO:0000256" key="6">
    <source>
        <dbReference type="ARBA" id="ARBA00022679"/>
    </source>
</evidence>
<evidence type="ECO:0000256" key="1">
    <source>
        <dbReference type="ARBA" id="ARBA00004574"/>
    </source>
</evidence>
<dbReference type="PANTHER" id="PTHR12066:SF0">
    <property type="entry name" value="TELOMERASE REVERSE TRANSCRIPTASE"/>
    <property type="match status" value="1"/>
</dbReference>
<evidence type="ECO:0000256" key="14">
    <source>
        <dbReference type="ARBA" id="ARBA00048173"/>
    </source>
</evidence>
<evidence type="ECO:0000256" key="8">
    <source>
        <dbReference type="ARBA" id="ARBA00022723"/>
    </source>
</evidence>
<feature type="region of interest" description="Disordered" evidence="16">
    <location>
        <begin position="187"/>
        <end position="322"/>
    </location>
</feature>
<feature type="compositionally biased region" description="Polar residues" evidence="16">
    <location>
        <begin position="1298"/>
        <end position="1313"/>
    </location>
</feature>
<keyword evidence="6 15" id="KW-0808">Transferase</keyword>
<dbReference type="FunFam" id="1.10.132.70:FF:000001">
    <property type="entry name" value="Telomerase reverse transcriptase"/>
    <property type="match status" value="1"/>
</dbReference>
<dbReference type="GO" id="GO:0007004">
    <property type="term" value="P:telomere maintenance via telomerase"/>
    <property type="evidence" value="ECO:0007669"/>
    <property type="project" value="TreeGrafter"/>
</dbReference>
<dbReference type="GO" id="GO:0003720">
    <property type="term" value="F:telomerase activity"/>
    <property type="evidence" value="ECO:0007669"/>
    <property type="project" value="InterPro"/>
</dbReference>
<dbReference type="Pfam" id="PF21399">
    <property type="entry name" value="TERT_C"/>
    <property type="match status" value="1"/>
</dbReference>
<feature type="domain" description="Reverse transcriptase" evidence="17">
    <location>
        <begin position="608"/>
        <end position="939"/>
    </location>
</feature>
<dbReference type="InterPro" id="IPR049139">
    <property type="entry name" value="TERT_C"/>
</dbReference>
<evidence type="ECO:0000259" key="17">
    <source>
        <dbReference type="PROSITE" id="PS50878"/>
    </source>
</evidence>
<organism evidence="18 19">
    <name type="scientific">Tursiops truncatus</name>
    <name type="common">Atlantic bottle-nosed dolphin</name>
    <name type="synonym">Delphinus truncatus</name>
    <dbReference type="NCBI Taxonomy" id="9739"/>
    <lineage>
        <taxon>Eukaryota</taxon>
        <taxon>Metazoa</taxon>
        <taxon>Chordata</taxon>
        <taxon>Craniata</taxon>
        <taxon>Vertebrata</taxon>
        <taxon>Euteleostomi</taxon>
        <taxon>Mammalia</taxon>
        <taxon>Eutheria</taxon>
        <taxon>Laurasiatheria</taxon>
        <taxon>Artiodactyla</taxon>
        <taxon>Whippomorpha</taxon>
        <taxon>Cetacea</taxon>
        <taxon>Odontoceti</taxon>
        <taxon>Delphinidae</taxon>
        <taxon>Tursiops</taxon>
    </lineage>
</organism>
<dbReference type="InterPro" id="IPR021891">
    <property type="entry name" value="Telomerase_RBD"/>
</dbReference>
<evidence type="ECO:0000256" key="15">
    <source>
        <dbReference type="RuleBase" id="RU365061"/>
    </source>
</evidence>
<evidence type="ECO:0000256" key="11">
    <source>
        <dbReference type="ARBA" id="ARBA00022918"/>
    </source>
</evidence>
<dbReference type="Gene3D" id="1.10.132.70">
    <property type="match status" value="1"/>
</dbReference>
<evidence type="ECO:0000256" key="12">
    <source>
        <dbReference type="ARBA" id="ARBA00023242"/>
    </source>
</evidence>
<evidence type="ECO:0000256" key="10">
    <source>
        <dbReference type="ARBA" id="ARBA00022895"/>
    </source>
</evidence>
<keyword evidence="8 15" id="KW-0479">Metal-binding</keyword>
<dbReference type="GO" id="GO:0005737">
    <property type="term" value="C:cytoplasm"/>
    <property type="evidence" value="ECO:0007669"/>
    <property type="project" value="UniProtKB-SubCell"/>
</dbReference>
<evidence type="ECO:0000313" key="19">
    <source>
        <dbReference type="RefSeq" id="XP_033708624.1"/>
    </source>
</evidence>
<evidence type="ECO:0000256" key="13">
    <source>
        <dbReference type="ARBA" id="ARBA00032044"/>
    </source>
</evidence>
<dbReference type="PROSITE" id="PS50878">
    <property type="entry name" value="RT_POL"/>
    <property type="match status" value="1"/>
</dbReference>
<dbReference type="GO" id="GO:0070034">
    <property type="term" value="F:telomerase RNA binding"/>
    <property type="evidence" value="ECO:0007669"/>
    <property type="project" value="TreeGrafter"/>
</dbReference>
<comment type="domain">
    <text evidence="15">The RNA-interacting domain 1 (RD1)/N-terminal extension (NTE) is required for interaction with the pseudoknot-template domain of each of TERC dimers. It contains anchor sites that bind primer nucleotides upstream of the RNA-DNA hybrid and is thus an essential determinant of repeat addition processivity.</text>
</comment>
<evidence type="ECO:0000256" key="4">
    <source>
        <dbReference type="ARBA" id="ARBA00016182"/>
    </source>
</evidence>
<evidence type="ECO:0000256" key="9">
    <source>
        <dbReference type="ARBA" id="ARBA00022842"/>
    </source>
</evidence>
<evidence type="ECO:0000256" key="3">
    <source>
        <dbReference type="ARBA" id="ARBA00012493"/>
    </source>
</evidence>
<dbReference type="Gene3D" id="1.10.357.90">
    <property type="match status" value="1"/>
</dbReference>
<comment type="domain">
    <text evidence="15">The primer grip sequence in the RT domain is required for telomerase activity and for stable association with short telomeric primers.</text>
</comment>
<dbReference type="GO" id="GO:0005730">
    <property type="term" value="C:nucleolus"/>
    <property type="evidence" value="ECO:0007669"/>
    <property type="project" value="UniProtKB-SubCell"/>
</dbReference>
<dbReference type="RefSeq" id="XP_033708624.1">
    <property type="nucleotide sequence ID" value="XM_033852733.1"/>
</dbReference>
<comment type="domain">
    <text evidence="15">The RNA-interacting domain 2 (RD2) is essential for both interaction with the CR4-CR5 domain of TERC and for DNA synthesis.</text>
</comment>
<evidence type="ECO:0000256" key="7">
    <source>
        <dbReference type="ARBA" id="ARBA00022695"/>
    </source>
</evidence>
<comment type="similarity">
    <text evidence="2 15">Belongs to the reverse transcriptase family. Telomerase subfamily.</text>
</comment>
<dbReference type="GO" id="GO:0042162">
    <property type="term" value="F:telomeric DNA binding"/>
    <property type="evidence" value="ECO:0007669"/>
    <property type="project" value="TreeGrafter"/>
</dbReference>
<keyword evidence="7 15" id="KW-0548">Nucleotidyltransferase</keyword>
<dbReference type="SUPFAM" id="SSF56672">
    <property type="entry name" value="DNA/RNA polymerases"/>
    <property type="match status" value="1"/>
</dbReference>
<dbReference type="PRINTS" id="PR01365">
    <property type="entry name" value="TELOMERASERT"/>
</dbReference>
<dbReference type="GO" id="GO:0046872">
    <property type="term" value="F:metal ion binding"/>
    <property type="evidence" value="ECO:0007669"/>
    <property type="project" value="UniProtKB-KW"/>
</dbReference>
<evidence type="ECO:0000256" key="2">
    <source>
        <dbReference type="ARBA" id="ARBA00008001"/>
    </source>
</evidence>
<comment type="subcellular location">
    <subcellularLocation>
        <location evidence="1 15">Chromosome</location>
        <location evidence="1 15">Telomere</location>
    </subcellularLocation>
    <subcellularLocation>
        <location evidence="15">Nucleus</location>
        <location evidence="15">Nucleolus</location>
    </subcellularLocation>
    <subcellularLocation>
        <location evidence="15">Nucleus</location>
        <location evidence="15">Nucleoplasm</location>
    </subcellularLocation>
    <subcellularLocation>
        <location evidence="15">Nucleus</location>
    </subcellularLocation>
    <subcellularLocation>
        <location evidence="15">Cytoplasm</location>
    </subcellularLocation>
    <subcellularLocation>
        <location evidence="15">Nucleus</location>
        <location evidence="15">PML body</location>
    </subcellularLocation>
    <text evidence="15">Shuttling between nuclear and cytoplasm depends on cell cycle, phosphorylation states, transformation and DNA damage. Diffuse localization in the nucleoplasm. Enriched in nucleoli of certain cell types. Translocated to the cytoplasm via nuclear pores in a CRM1/RAN-dependent manner involving oxidative stress-mediated phosphorylation at Tyr. Dephosphorylation at this site by SHP2 retains TERT in the nucleus. Translocated to the nucleus by phosphorylation by AKT.</text>
</comment>
<keyword evidence="9 15" id="KW-0460">Magnesium</keyword>
<keyword evidence="18" id="KW-1185">Reference proteome</keyword>
<dbReference type="GeneID" id="101333195"/>
<dbReference type="GO" id="GO:0000781">
    <property type="term" value="C:chromosome, telomeric region"/>
    <property type="evidence" value="ECO:0007669"/>
    <property type="project" value="UniProtKB-SubCell"/>
</dbReference>
<proteinExistence type="inferred from homology"/>